<accession>A0A6J4HD14</accession>
<feature type="compositionally biased region" description="Basic residues" evidence="1">
    <location>
        <begin position="18"/>
        <end position="30"/>
    </location>
</feature>
<feature type="compositionally biased region" description="Low complexity" evidence="1">
    <location>
        <begin position="48"/>
        <end position="73"/>
    </location>
</feature>
<feature type="compositionally biased region" description="Low complexity" evidence="1">
    <location>
        <begin position="139"/>
        <end position="148"/>
    </location>
</feature>
<feature type="compositionally biased region" description="Gly residues" evidence="1">
    <location>
        <begin position="129"/>
        <end position="138"/>
    </location>
</feature>
<dbReference type="AlphaFoldDB" id="A0A6J4HD14"/>
<feature type="non-terminal residue" evidence="2">
    <location>
        <position position="1"/>
    </location>
</feature>
<evidence type="ECO:0000256" key="1">
    <source>
        <dbReference type="SAM" id="MobiDB-lite"/>
    </source>
</evidence>
<feature type="compositionally biased region" description="Basic and acidic residues" evidence="1">
    <location>
        <begin position="37"/>
        <end position="47"/>
    </location>
</feature>
<feature type="region of interest" description="Disordered" evidence="1">
    <location>
        <begin position="1"/>
        <end position="204"/>
    </location>
</feature>
<gene>
    <name evidence="2" type="ORF">AVDCRST_MAG08-628</name>
</gene>
<feature type="compositionally biased region" description="Low complexity" evidence="1">
    <location>
        <begin position="178"/>
        <end position="193"/>
    </location>
</feature>
<organism evidence="2">
    <name type="scientific">uncultured Acetobacteraceae bacterium</name>
    <dbReference type="NCBI Taxonomy" id="169975"/>
    <lineage>
        <taxon>Bacteria</taxon>
        <taxon>Pseudomonadati</taxon>
        <taxon>Pseudomonadota</taxon>
        <taxon>Alphaproteobacteria</taxon>
        <taxon>Acetobacterales</taxon>
        <taxon>Acetobacteraceae</taxon>
        <taxon>environmental samples</taxon>
    </lineage>
</organism>
<feature type="non-terminal residue" evidence="2">
    <location>
        <position position="204"/>
    </location>
</feature>
<sequence>DPRHAPHRNPARPPLGLPRRRAGGRRHRHLAAVLRHGPHDGPRRLPDAARAAGGAQRAGAPRPRFGSGGARRPAGARRHGAQPDAGGRGARAAGGVGRGAAPLPAQPLLRHALRPGRPFLGLRPTQRGFGAGRGGTAGGRTRAGPDAGLGRYERRAGGTAARPHRRGARPLPPGSASRVVGTGRAAGVRRAGPAPAPVPHVGPV</sequence>
<feature type="compositionally biased region" description="Gly residues" evidence="1">
    <location>
        <begin position="86"/>
        <end position="98"/>
    </location>
</feature>
<feature type="compositionally biased region" description="Pro residues" evidence="1">
    <location>
        <begin position="194"/>
        <end position="204"/>
    </location>
</feature>
<feature type="compositionally biased region" description="Basic residues" evidence="1">
    <location>
        <begin position="1"/>
        <end position="10"/>
    </location>
</feature>
<protein>
    <submittedName>
        <fullName evidence="2">Uncharacterized protein</fullName>
    </submittedName>
</protein>
<name>A0A6J4HD14_9PROT</name>
<evidence type="ECO:0000313" key="2">
    <source>
        <dbReference type="EMBL" id="CAA9221022.1"/>
    </source>
</evidence>
<dbReference type="EMBL" id="CADCTG010000067">
    <property type="protein sequence ID" value="CAA9221022.1"/>
    <property type="molecule type" value="Genomic_DNA"/>
</dbReference>
<proteinExistence type="predicted"/>
<reference evidence="2" key="1">
    <citation type="submission" date="2020-02" db="EMBL/GenBank/DDBJ databases">
        <authorList>
            <person name="Meier V. D."/>
        </authorList>
    </citation>
    <scope>NUCLEOTIDE SEQUENCE</scope>
    <source>
        <strain evidence="2">AVDCRST_MAG08</strain>
    </source>
</reference>